<keyword evidence="5" id="KW-1185">Reference proteome</keyword>
<keyword evidence="2" id="KW-0520">NAD</keyword>
<sequence length="109" mass="12527">VKYSKPSVTDGSRLLLVCEVALGRCKDLLKKDTTLTCAPAGYHSVHGVRRTPNRLSEFEDDEFVVYNTEQIRLKYMVQYSLEGDELKEFRPQINTFVELSQLTDTRPDI</sequence>
<dbReference type="EC" id="2.4.2.-" evidence="2"/>
<reference evidence="4 5" key="1">
    <citation type="submission" date="2024-05" db="EMBL/GenBank/DDBJ databases">
        <title>Genome sequencing and assembly of Indian major carp, Cirrhinus mrigala (Hamilton, 1822).</title>
        <authorList>
            <person name="Mohindra V."/>
            <person name="Chowdhury L.M."/>
            <person name="Lal K."/>
            <person name="Jena J.K."/>
        </authorList>
    </citation>
    <scope>NUCLEOTIDE SEQUENCE [LARGE SCALE GENOMIC DNA]</scope>
    <source>
        <strain evidence="4">CM1030</strain>
        <tissue evidence="4">Blood</tissue>
    </source>
</reference>
<feature type="domain" description="PARP catalytic" evidence="3">
    <location>
        <begin position="1"/>
        <end position="88"/>
    </location>
</feature>
<dbReference type="PROSITE" id="PS51059">
    <property type="entry name" value="PARP_CATALYTIC"/>
    <property type="match status" value="1"/>
</dbReference>
<accession>A0ABD0QEI5</accession>
<dbReference type="GO" id="GO:0003950">
    <property type="term" value="F:NAD+ poly-ADP-ribosyltransferase activity"/>
    <property type="evidence" value="ECO:0007669"/>
    <property type="project" value="UniProtKB-UniRule"/>
</dbReference>
<feature type="non-terminal residue" evidence="4">
    <location>
        <position position="1"/>
    </location>
</feature>
<dbReference type="AlphaFoldDB" id="A0ABD0QEI5"/>
<dbReference type="InterPro" id="IPR012317">
    <property type="entry name" value="Poly(ADP-ribose)pol_cat_dom"/>
</dbReference>
<dbReference type="Proteomes" id="UP001529510">
    <property type="component" value="Unassembled WGS sequence"/>
</dbReference>
<evidence type="ECO:0000256" key="1">
    <source>
        <dbReference type="ARBA" id="ARBA00024347"/>
    </source>
</evidence>
<dbReference type="InterPro" id="IPR031273">
    <property type="entry name" value="PARP4"/>
</dbReference>
<dbReference type="SUPFAM" id="SSF56399">
    <property type="entry name" value="ADP-ribosylation"/>
    <property type="match status" value="1"/>
</dbReference>
<dbReference type="Gene3D" id="3.90.228.10">
    <property type="match status" value="1"/>
</dbReference>
<gene>
    <name evidence="4" type="ORF">M9458_019794</name>
</gene>
<protein>
    <recommendedName>
        <fullName evidence="2">Poly [ADP-ribose] polymerase</fullName>
        <shortName evidence="2">PARP</shortName>
        <ecNumber evidence="2">2.4.2.-</ecNumber>
    </recommendedName>
</protein>
<proteinExistence type="inferred from homology"/>
<dbReference type="EMBL" id="JAMKFB020000009">
    <property type="protein sequence ID" value="KAL0184098.1"/>
    <property type="molecule type" value="Genomic_DNA"/>
</dbReference>
<keyword evidence="2" id="KW-0328">Glycosyltransferase</keyword>
<evidence type="ECO:0000256" key="2">
    <source>
        <dbReference type="RuleBase" id="RU362114"/>
    </source>
</evidence>
<keyword evidence="2" id="KW-0808">Transferase</keyword>
<evidence type="ECO:0000259" key="3">
    <source>
        <dbReference type="PROSITE" id="PS51059"/>
    </source>
</evidence>
<evidence type="ECO:0000313" key="4">
    <source>
        <dbReference type="EMBL" id="KAL0184098.1"/>
    </source>
</evidence>
<organism evidence="4 5">
    <name type="scientific">Cirrhinus mrigala</name>
    <name type="common">Mrigala</name>
    <dbReference type="NCBI Taxonomy" id="683832"/>
    <lineage>
        <taxon>Eukaryota</taxon>
        <taxon>Metazoa</taxon>
        <taxon>Chordata</taxon>
        <taxon>Craniata</taxon>
        <taxon>Vertebrata</taxon>
        <taxon>Euteleostomi</taxon>
        <taxon>Actinopterygii</taxon>
        <taxon>Neopterygii</taxon>
        <taxon>Teleostei</taxon>
        <taxon>Ostariophysi</taxon>
        <taxon>Cypriniformes</taxon>
        <taxon>Cyprinidae</taxon>
        <taxon>Labeoninae</taxon>
        <taxon>Labeonini</taxon>
        <taxon>Cirrhinus</taxon>
    </lineage>
</organism>
<name>A0ABD0QEI5_CIRMR</name>
<comment type="caution">
    <text evidence="4">The sequence shown here is derived from an EMBL/GenBank/DDBJ whole genome shotgun (WGS) entry which is preliminary data.</text>
</comment>
<feature type="non-terminal residue" evidence="4">
    <location>
        <position position="109"/>
    </location>
</feature>
<dbReference type="Pfam" id="PF00644">
    <property type="entry name" value="PARP"/>
    <property type="match status" value="1"/>
</dbReference>
<dbReference type="PANTHER" id="PTHR46530">
    <property type="entry name" value="PROTEIN MONO-ADP-RIBOSYLTRANSFERASE PARP4"/>
    <property type="match status" value="1"/>
</dbReference>
<comment type="similarity">
    <text evidence="1">Belongs to the ARTD/PARP family.</text>
</comment>
<evidence type="ECO:0000313" key="5">
    <source>
        <dbReference type="Proteomes" id="UP001529510"/>
    </source>
</evidence>
<dbReference type="PANTHER" id="PTHR46530:SF1">
    <property type="entry name" value="PROTEIN MONO-ADP-RIBOSYLTRANSFERASE PARP4"/>
    <property type="match status" value="1"/>
</dbReference>